<accession>A0A1Y3ZZG8</accession>
<dbReference type="PROSITE" id="PS50042">
    <property type="entry name" value="CNMP_BINDING_3"/>
    <property type="match status" value="1"/>
</dbReference>
<gene>
    <name evidence="3" type="ORF">DWW24_00365</name>
    <name evidence="2" type="ORF">DWW57_04595</name>
</gene>
<sequence>MEVFIEKFCRRYNLSETDVKALTEQMQEVRFRKKEAIVIEGERNSNLYLIKEGIWRGHYLKDGTDTTIWFASVGEIAFSIWGYADNSISQISIEACNDSIAYSIPRHLLTKLFDSSLGLANLGRRLMEQQLLTTENWLLSNDSPRAKERYLTLIRETPELLQHVPQKHIASYLWITPQSLSRIRAKIKL</sequence>
<evidence type="ECO:0000313" key="4">
    <source>
        <dbReference type="Proteomes" id="UP000283426"/>
    </source>
</evidence>
<dbReference type="CDD" id="cd00038">
    <property type="entry name" value="CAP_ED"/>
    <property type="match status" value="1"/>
</dbReference>
<reference evidence="4 5" key="1">
    <citation type="submission" date="2018-08" db="EMBL/GenBank/DDBJ databases">
        <title>A genome reference for cultivated species of the human gut microbiota.</title>
        <authorList>
            <person name="Zou Y."/>
            <person name="Xue W."/>
            <person name="Luo G."/>
        </authorList>
    </citation>
    <scope>NUCLEOTIDE SEQUENCE [LARGE SCALE GENOMIC DNA]</scope>
    <source>
        <strain evidence="3 4">AF14-6AC</strain>
        <strain evidence="2 5">AF16-14</strain>
    </source>
</reference>
<feature type="domain" description="Cyclic nucleotide-binding" evidence="1">
    <location>
        <begin position="13"/>
        <end position="53"/>
    </location>
</feature>
<evidence type="ECO:0000313" key="2">
    <source>
        <dbReference type="EMBL" id="RGU57776.1"/>
    </source>
</evidence>
<dbReference type="InterPro" id="IPR014710">
    <property type="entry name" value="RmlC-like_jellyroll"/>
</dbReference>
<name>A0A1Y3ZZG8_9BACT</name>
<dbReference type="InterPro" id="IPR000595">
    <property type="entry name" value="cNMP-bd_dom"/>
</dbReference>
<dbReference type="Gene3D" id="2.60.120.10">
    <property type="entry name" value="Jelly Rolls"/>
    <property type="match status" value="1"/>
</dbReference>
<evidence type="ECO:0000313" key="3">
    <source>
        <dbReference type="EMBL" id="RGV30566.1"/>
    </source>
</evidence>
<proteinExistence type="predicted"/>
<evidence type="ECO:0000313" key="5">
    <source>
        <dbReference type="Proteomes" id="UP000284243"/>
    </source>
</evidence>
<organism evidence="3 4">
    <name type="scientific">Odoribacter splanchnicus</name>
    <dbReference type="NCBI Taxonomy" id="28118"/>
    <lineage>
        <taxon>Bacteria</taxon>
        <taxon>Pseudomonadati</taxon>
        <taxon>Bacteroidota</taxon>
        <taxon>Bacteroidia</taxon>
        <taxon>Bacteroidales</taxon>
        <taxon>Odoribacteraceae</taxon>
        <taxon>Odoribacter</taxon>
    </lineage>
</organism>
<dbReference type="Pfam" id="PF00027">
    <property type="entry name" value="cNMP_binding"/>
    <property type="match status" value="1"/>
</dbReference>
<dbReference type="AlphaFoldDB" id="A0A1Y3ZZG8"/>
<dbReference type="RefSeq" id="WP_022159976.1">
    <property type="nucleotide sequence ID" value="NZ_BAABYK010000001.1"/>
</dbReference>
<dbReference type="EMBL" id="QRYC01000004">
    <property type="protein sequence ID" value="RGU57776.1"/>
    <property type="molecule type" value="Genomic_DNA"/>
</dbReference>
<dbReference type="SUPFAM" id="SSF51206">
    <property type="entry name" value="cAMP-binding domain-like"/>
    <property type="match status" value="1"/>
</dbReference>
<dbReference type="Proteomes" id="UP000284243">
    <property type="component" value="Unassembled WGS sequence"/>
</dbReference>
<comment type="caution">
    <text evidence="3">The sequence shown here is derived from an EMBL/GenBank/DDBJ whole genome shotgun (WGS) entry which is preliminary data.</text>
</comment>
<dbReference type="InterPro" id="IPR018490">
    <property type="entry name" value="cNMP-bd_dom_sf"/>
</dbReference>
<protein>
    <submittedName>
        <fullName evidence="3">Crp/Fnr family transcriptional regulator</fullName>
    </submittedName>
</protein>
<dbReference type="EMBL" id="QRYW01000001">
    <property type="protein sequence ID" value="RGV30566.1"/>
    <property type="molecule type" value="Genomic_DNA"/>
</dbReference>
<evidence type="ECO:0000259" key="1">
    <source>
        <dbReference type="PROSITE" id="PS50042"/>
    </source>
</evidence>
<dbReference type="Proteomes" id="UP000283426">
    <property type="component" value="Unassembled WGS sequence"/>
</dbReference>